<comment type="caution">
    <text evidence="1">The sequence shown here is derived from an EMBL/GenBank/DDBJ whole genome shotgun (WGS) entry which is preliminary data.</text>
</comment>
<proteinExistence type="predicted"/>
<name>A0ABP4QSC9_9ACTN</name>
<gene>
    <name evidence="1" type="ORF">GCM10009789_87700</name>
</gene>
<dbReference type="RefSeq" id="WP_344222754.1">
    <property type="nucleotide sequence ID" value="NZ_BAAAOS010000085.1"/>
</dbReference>
<dbReference type="EMBL" id="BAAAOS010000085">
    <property type="protein sequence ID" value="GAA1620831.1"/>
    <property type="molecule type" value="Genomic_DNA"/>
</dbReference>
<accession>A0ABP4QSC9</accession>
<reference evidence="2" key="1">
    <citation type="journal article" date="2019" name="Int. J. Syst. Evol. Microbiol.">
        <title>The Global Catalogue of Microorganisms (GCM) 10K type strain sequencing project: providing services to taxonomists for standard genome sequencing and annotation.</title>
        <authorList>
            <consortium name="The Broad Institute Genomics Platform"/>
            <consortium name="The Broad Institute Genome Sequencing Center for Infectious Disease"/>
            <person name="Wu L."/>
            <person name="Ma J."/>
        </authorList>
    </citation>
    <scope>NUCLEOTIDE SEQUENCE [LARGE SCALE GENOMIC DNA]</scope>
    <source>
        <strain evidence="2">JCM 14969</strain>
    </source>
</reference>
<organism evidence="1 2">
    <name type="scientific">Kribbella sancticallisti</name>
    <dbReference type="NCBI Taxonomy" id="460087"/>
    <lineage>
        <taxon>Bacteria</taxon>
        <taxon>Bacillati</taxon>
        <taxon>Actinomycetota</taxon>
        <taxon>Actinomycetes</taxon>
        <taxon>Propionibacteriales</taxon>
        <taxon>Kribbellaceae</taxon>
        <taxon>Kribbella</taxon>
    </lineage>
</organism>
<keyword evidence="2" id="KW-1185">Reference proteome</keyword>
<sequence length="47" mass="5089">MVTAAWHSIKAAVHHNNTLCNTGNNIESENRRSGTGGKPLCHECSKL</sequence>
<dbReference type="Proteomes" id="UP001500393">
    <property type="component" value="Unassembled WGS sequence"/>
</dbReference>
<evidence type="ECO:0000313" key="1">
    <source>
        <dbReference type="EMBL" id="GAA1620831.1"/>
    </source>
</evidence>
<evidence type="ECO:0000313" key="2">
    <source>
        <dbReference type="Proteomes" id="UP001500393"/>
    </source>
</evidence>
<protein>
    <submittedName>
        <fullName evidence="1">Uncharacterized protein</fullName>
    </submittedName>
</protein>